<dbReference type="AlphaFoldDB" id="A0AAV4BPL2"/>
<accession>A0AAV4BPL2</accession>
<evidence type="ECO:0000313" key="2">
    <source>
        <dbReference type="Proteomes" id="UP000735302"/>
    </source>
</evidence>
<keyword evidence="2" id="KW-1185">Reference proteome</keyword>
<organism evidence="1 2">
    <name type="scientific">Plakobranchus ocellatus</name>
    <dbReference type="NCBI Taxonomy" id="259542"/>
    <lineage>
        <taxon>Eukaryota</taxon>
        <taxon>Metazoa</taxon>
        <taxon>Spiralia</taxon>
        <taxon>Lophotrochozoa</taxon>
        <taxon>Mollusca</taxon>
        <taxon>Gastropoda</taxon>
        <taxon>Heterobranchia</taxon>
        <taxon>Euthyneura</taxon>
        <taxon>Panpulmonata</taxon>
        <taxon>Sacoglossa</taxon>
        <taxon>Placobranchoidea</taxon>
        <taxon>Plakobranchidae</taxon>
        <taxon>Plakobranchus</taxon>
    </lineage>
</organism>
<reference evidence="1 2" key="1">
    <citation type="journal article" date="2021" name="Elife">
        <title>Chloroplast acquisition without the gene transfer in kleptoplastic sea slugs, Plakobranchus ocellatus.</title>
        <authorList>
            <person name="Maeda T."/>
            <person name="Takahashi S."/>
            <person name="Yoshida T."/>
            <person name="Shimamura S."/>
            <person name="Takaki Y."/>
            <person name="Nagai Y."/>
            <person name="Toyoda A."/>
            <person name="Suzuki Y."/>
            <person name="Arimoto A."/>
            <person name="Ishii H."/>
            <person name="Satoh N."/>
            <person name="Nishiyama T."/>
            <person name="Hasebe M."/>
            <person name="Maruyama T."/>
            <person name="Minagawa J."/>
            <person name="Obokata J."/>
            <person name="Shigenobu S."/>
        </authorList>
    </citation>
    <scope>NUCLEOTIDE SEQUENCE [LARGE SCALE GENOMIC DNA]</scope>
</reference>
<dbReference type="Proteomes" id="UP000735302">
    <property type="component" value="Unassembled WGS sequence"/>
</dbReference>
<gene>
    <name evidence="1" type="ORF">PoB_004740200</name>
</gene>
<protein>
    <submittedName>
        <fullName evidence="1">Uncharacterized protein</fullName>
    </submittedName>
</protein>
<name>A0AAV4BPL2_9GAST</name>
<dbReference type="EMBL" id="BLXT01005220">
    <property type="protein sequence ID" value="GFO20897.1"/>
    <property type="molecule type" value="Genomic_DNA"/>
</dbReference>
<proteinExistence type="predicted"/>
<evidence type="ECO:0000313" key="1">
    <source>
        <dbReference type="EMBL" id="GFO20897.1"/>
    </source>
</evidence>
<sequence>MSCFARYSIQLEGGSACISGPDHLQYQYQTARGHSATSLINSDLRAGRSTLLIDSSLHAFHLQGILLTNIRNPCVLQKLTNLVLFGAVAMCYAN</sequence>
<comment type="caution">
    <text evidence="1">The sequence shown here is derived from an EMBL/GenBank/DDBJ whole genome shotgun (WGS) entry which is preliminary data.</text>
</comment>